<dbReference type="FunFam" id="3.30.470.20:FF:000058">
    <property type="entry name" value="Alpha-aminoadipate--LysW ligase LysX protein"/>
    <property type="match status" value="1"/>
</dbReference>
<dbReference type="STRING" id="453591.Igni_1403"/>
<reference evidence="12 13" key="1">
    <citation type="journal article" date="2008" name="Genome Biol.">
        <title>A genomic analysis of the archaeal system Ignicoccus hospitalis-Nanoarchaeum equitans.</title>
        <authorList>
            <person name="Podar M."/>
            <person name="Anderson I."/>
            <person name="Makarova K.S."/>
            <person name="Elkins J.G."/>
            <person name="Ivanova N."/>
            <person name="Wall M.A."/>
            <person name="Lykidis A."/>
            <person name="Mavromatis K."/>
            <person name="Sun H."/>
            <person name="Hudson M.E."/>
            <person name="Chen W."/>
            <person name="Deciu C."/>
            <person name="Hutchison D."/>
            <person name="Eads J.R."/>
            <person name="Anderson A."/>
            <person name="Fernandes F."/>
            <person name="Szeto E."/>
            <person name="Lapidus A."/>
            <person name="Kyrpides N.C."/>
            <person name="Saier M.H.Jr."/>
            <person name="Richardson P.M."/>
            <person name="Rachel R."/>
            <person name="Huber H."/>
            <person name="Eisen J.A."/>
            <person name="Koonin E.V."/>
            <person name="Keller M."/>
            <person name="Stetter K.O."/>
        </authorList>
    </citation>
    <scope>NUCLEOTIDE SEQUENCE [LARGE SCALE GENOMIC DNA]</scope>
    <source>
        <strain evidence="13">KIN4/I / DSM 18386 / JCM 14125</strain>
    </source>
</reference>
<keyword evidence="6 10" id="KW-0547">Nucleotide-binding</keyword>
<dbReference type="SUPFAM" id="SSF52440">
    <property type="entry name" value="PreATP-grasp domain"/>
    <property type="match status" value="1"/>
</dbReference>
<dbReference type="Gene3D" id="3.40.50.20">
    <property type="match status" value="1"/>
</dbReference>
<evidence type="ECO:0000256" key="8">
    <source>
        <dbReference type="ARBA" id="ARBA00022842"/>
    </source>
</evidence>
<dbReference type="GO" id="GO:0005737">
    <property type="term" value="C:cytoplasm"/>
    <property type="evidence" value="ECO:0007669"/>
    <property type="project" value="TreeGrafter"/>
</dbReference>
<evidence type="ECO:0000256" key="4">
    <source>
        <dbReference type="ARBA" id="ARBA00022605"/>
    </source>
</evidence>
<evidence type="ECO:0000256" key="10">
    <source>
        <dbReference type="PROSITE-ProRule" id="PRU00409"/>
    </source>
</evidence>
<keyword evidence="3" id="KW-0436">Ligase</keyword>
<dbReference type="FunFam" id="3.30.1490.20:FF:000025">
    <property type="entry name" value="Alpha-aminoadipate--LysW ligase LysX protein"/>
    <property type="match status" value="1"/>
</dbReference>
<sequence>MRWFHLVVKVYYDLPRVEEKLIIKSLESHGLETVPVNVTKEPLPLQGIEEHVPIVRAVSMFRSTYTSAVLEANGMKPINSAYTIMFSGDKVLTYSALASHGIPIPKTVIALNGDSTEKAYASVGFPLVDKPPIGSWGRLVSLVRDWHEAKIVIEHRSMMNSPQMKVHIVQEYVKMPENRDIRCFVIGGNCLGCIYRVPSEGEWRSNVALGGKVRALKDSTEPCELAVKAAEALKGEVVSIDIFEGKEGYLVNEVNGVPEFKGFMKATGINVGDEIAKYVYERVKR</sequence>
<keyword evidence="13" id="KW-1185">Reference proteome</keyword>
<comment type="pathway">
    <text evidence="9">Amino-acid biosynthesis.</text>
</comment>
<dbReference type="GO" id="GO:0046872">
    <property type="term" value="F:metal ion binding"/>
    <property type="evidence" value="ECO:0007669"/>
    <property type="project" value="UniProtKB-KW"/>
</dbReference>
<keyword evidence="8" id="KW-0460">Magnesium</keyword>
<dbReference type="Proteomes" id="UP000000262">
    <property type="component" value="Chromosome"/>
</dbReference>
<gene>
    <name evidence="12" type="ordered locus">Igni_1403</name>
</gene>
<dbReference type="RefSeq" id="WP_012123543.1">
    <property type="nucleotide sequence ID" value="NC_009776.1"/>
</dbReference>
<evidence type="ECO:0000256" key="5">
    <source>
        <dbReference type="ARBA" id="ARBA00022723"/>
    </source>
</evidence>
<proteinExistence type="inferred from homology"/>
<evidence type="ECO:0000313" key="12">
    <source>
        <dbReference type="EMBL" id="ABU82579.1"/>
    </source>
</evidence>
<protein>
    <submittedName>
        <fullName evidence="12">Lysine biosynthesis enzyme LysX</fullName>
    </submittedName>
</protein>
<evidence type="ECO:0000256" key="6">
    <source>
        <dbReference type="ARBA" id="ARBA00022741"/>
    </source>
</evidence>
<organism evidence="12 13">
    <name type="scientific">Ignicoccus hospitalis (strain KIN4/I / DSM 18386 / JCM 14125)</name>
    <dbReference type="NCBI Taxonomy" id="453591"/>
    <lineage>
        <taxon>Archaea</taxon>
        <taxon>Thermoproteota</taxon>
        <taxon>Thermoprotei</taxon>
        <taxon>Desulfurococcales</taxon>
        <taxon>Desulfurococcaceae</taxon>
        <taxon>Ignicoccus</taxon>
    </lineage>
</organism>
<dbReference type="InterPro" id="IPR004666">
    <property type="entry name" value="Rp_bS6_RimK/Lys_biosynth_LsyX"/>
</dbReference>
<dbReference type="EMBL" id="CP000816">
    <property type="protein sequence ID" value="ABU82579.1"/>
    <property type="molecule type" value="Genomic_DNA"/>
</dbReference>
<keyword evidence="5" id="KW-0479">Metal-binding</keyword>
<dbReference type="InterPro" id="IPR013651">
    <property type="entry name" value="ATP-grasp_RimK-type"/>
</dbReference>
<dbReference type="InterPro" id="IPR016185">
    <property type="entry name" value="PreATP-grasp_dom_sf"/>
</dbReference>
<comment type="cofactor">
    <cofactor evidence="1">
        <name>Mg(2+)</name>
        <dbReference type="ChEBI" id="CHEBI:18420"/>
    </cofactor>
</comment>
<dbReference type="InterPro" id="IPR013815">
    <property type="entry name" value="ATP_grasp_subdomain_1"/>
</dbReference>
<evidence type="ECO:0000256" key="3">
    <source>
        <dbReference type="ARBA" id="ARBA00022598"/>
    </source>
</evidence>
<evidence type="ECO:0000256" key="2">
    <source>
        <dbReference type="ARBA" id="ARBA00006239"/>
    </source>
</evidence>
<feature type="domain" description="ATP-grasp" evidence="11">
    <location>
        <begin position="94"/>
        <end position="280"/>
    </location>
</feature>
<dbReference type="NCBIfam" id="TIGR02144">
    <property type="entry name" value="LysX_arch"/>
    <property type="match status" value="1"/>
</dbReference>
<dbReference type="SUPFAM" id="SSF56059">
    <property type="entry name" value="Glutathione synthetase ATP-binding domain-like"/>
    <property type="match status" value="1"/>
</dbReference>
<evidence type="ECO:0000313" key="13">
    <source>
        <dbReference type="Proteomes" id="UP000000262"/>
    </source>
</evidence>
<dbReference type="PANTHER" id="PTHR21621:SF2">
    <property type="entry name" value="COENZYME GAMMA-F420-2:ALPHA-L-GLUTAMATE LIGASE"/>
    <property type="match status" value="1"/>
</dbReference>
<dbReference type="InterPro" id="IPR011761">
    <property type="entry name" value="ATP-grasp"/>
</dbReference>
<dbReference type="PROSITE" id="PS50975">
    <property type="entry name" value="ATP_GRASP"/>
    <property type="match status" value="1"/>
</dbReference>
<dbReference type="GO" id="GO:0043774">
    <property type="term" value="F:coenzyme F420-2 alpha-glutamyl ligase activity"/>
    <property type="evidence" value="ECO:0007669"/>
    <property type="project" value="TreeGrafter"/>
</dbReference>
<keyword evidence="7 10" id="KW-0067">ATP-binding</keyword>
<dbReference type="Pfam" id="PF08443">
    <property type="entry name" value="RimK"/>
    <property type="match status" value="1"/>
</dbReference>
<dbReference type="NCBIfam" id="TIGR00768">
    <property type="entry name" value="rimK_fam"/>
    <property type="match status" value="1"/>
</dbReference>
<dbReference type="HOGENOM" id="CLU_054353_2_1_2"/>
<evidence type="ECO:0000259" key="11">
    <source>
        <dbReference type="PROSITE" id="PS50975"/>
    </source>
</evidence>
<dbReference type="KEGG" id="iho:Igni_1403"/>
<name>A8ACC7_IGNH4</name>
<evidence type="ECO:0000256" key="7">
    <source>
        <dbReference type="ARBA" id="ARBA00022840"/>
    </source>
</evidence>
<dbReference type="Gene3D" id="3.30.1490.20">
    <property type="entry name" value="ATP-grasp fold, A domain"/>
    <property type="match status" value="1"/>
</dbReference>
<dbReference type="PhylomeDB" id="A8ACC7"/>
<dbReference type="GeneID" id="5561830"/>
<dbReference type="GO" id="GO:0009085">
    <property type="term" value="P:lysine biosynthetic process"/>
    <property type="evidence" value="ECO:0007669"/>
    <property type="project" value="InterPro"/>
</dbReference>
<dbReference type="PANTHER" id="PTHR21621">
    <property type="entry name" value="RIBOSOMAL PROTEIN S6 MODIFICATION PROTEIN"/>
    <property type="match status" value="1"/>
</dbReference>
<keyword evidence="4" id="KW-0028">Amino-acid biosynthesis</keyword>
<dbReference type="InterPro" id="IPR011870">
    <property type="entry name" value="LysX_arch"/>
</dbReference>
<dbReference type="eggNOG" id="arCOG01589">
    <property type="taxonomic scope" value="Archaea"/>
</dbReference>
<dbReference type="InterPro" id="IPR054562">
    <property type="entry name" value="LysX/ArgX_preATP_grasp"/>
</dbReference>
<accession>A8ACC7</accession>
<comment type="similarity">
    <text evidence="2">Belongs to the RimK family. LysX subfamily.</text>
</comment>
<dbReference type="AlphaFoldDB" id="A8ACC7"/>
<dbReference type="Gene3D" id="3.30.470.20">
    <property type="entry name" value="ATP-grasp fold, B domain"/>
    <property type="match status" value="1"/>
</dbReference>
<evidence type="ECO:0000256" key="1">
    <source>
        <dbReference type="ARBA" id="ARBA00001946"/>
    </source>
</evidence>
<evidence type="ECO:0000256" key="9">
    <source>
        <dbReference type="ARBA" id="ARBA00029440"/>
    </source>
</evidence>
<dbReference type="GO" id="GO:0005524">
    <property type="term" value="F:ATP binding"/>
    <property type="evidence" value="ECO:0007669"/>
    <property type="project" value="UniProtKB-UniRule"/>
</dbReference>
<dbReference type="Pfam" id="PF22626">
    <property type="entry name" value="LysX_preATP_grasp"/>
    <property type="match status" value="1"/>
</dbReference>